<gene>
    <name evidence="3" type="ORF">D9V34_06795</name>
</gene>
<feature type="domain" description="HTH marR-type" evidence="2">
    <location>
        <begin position="22"/>
        <end position="61"/>
    </location>
</feature>
<dbReference type="EMBL" id="RCUY01000005">
    <property type="protein sequence ID" value="RLP82949.1"/>
    <property type="molecule type" value="Genomic_DNA"/>
</dbReference>
<dbReference type="Pfam" id="PF01047">
    <property type="entry name" value="MarR"/>
    <property type="match status" value="1"/>
</dbReference>
<dbReference type="Proteomes" id="UP000269438">
    <property type="component" value="Unassembled WGS sequence"/>
</dbReference>
<dbReference type="AlphaFoldDB" id="A0A3L7AR32"/>
<dbReference type="SUPFAM" id="SSF46785">
    <property type="entry name" value="Winged helix' DNA-binding domain"/>
    <property type="match status" value="1"/>
</dbReference>
<proteinExistence type="inferred from homology"/>
<dbReference type="GO" id="GO:0003700">
    <property type="term" value="F:DNA-binding transcription factor activity"/>
    <property type="evidence" value="ECO:0007669"/>
    <property type="project" value="InterPro"/>
</dbReference>
<dbReference type="Gene3D" id="3.30.420.40">
    <property type="match status" value="2"/>
</dbReference>
<reference evidence="3 4" key="1">
    <citation type="submission" date="2018-10" db="EMBL/GenBank/DDBJ databases">
        <authorList>
            <person name="Li J."/>
        </authorList>
    </citation>
    <scope>NUCLEOTIDE SEQUENCE [LARGE SCALE GENOMIC DNA]</scope>
    <source>
        <strain evidence="3 4">JCM 11654</strain>
    </source>
</reference>
<dbReference type="InterPro" id="IPR036388">
    <property type="entry name" value="WH-like_DNA-bd_sf"/>
</dbReference>
<dbReference type="InterPro" id="IPR000600">
    <property type="entry name" value="ROK"/>
</dbReference>
<comment type="similarity">
    <text evidence="1">Belongs to the ROK (NagC/XylR) family.</text>
</comment>
<accession>A0A3L7AR32</accession>
<dbReference type="PANTHER" id="PTHR18964">
    <property type="entry name" value="ROK (REPRESSOR, ORF, KINASE) FAMILY"/>
    <property type="match status" value="1"/>
</dbReference>
<evidence type="ECO:0000259" key="2">
    <source>
        <dbReference type="Pfam" id="PF01047"/>
    </source>
</evidence>
<protein>
    <submittedName>
        <fullName evidence="3">ROK family transcriptional regulator</fullName>
    </submittedName>
</protein>
<dbReference type="InterPro" id="IPR000835">
    <property type="entry name" value="HTH_MarR-typ"/>
</dbReference>
<organism evidence="3 4">
    <name type="scientific">Mycetocola lacteus</name>
    <dbReference type="NCBI Taxonomy" id="76637"/>
    <lineage>
        <taxon>Bacteria</taxon>
        <taxon>Bacillati</taxon>
        <taxon>Actinomycetota</taxon>
        <taxon>Actinomycetes</taxon>
        <taxon>Micrococcales</taxon>
        <taxon>Microbacteriaceae</taxon>
        <taxon>Mycetocola</taxon>
    </lineage>
</organism>
<keyword evidence="4" id="KW-1185">Reference proteome</keyword>
<dbReference type="RefSeq" id="WP_121688088.1">
    <property type="nucleotide sequence ID" value="NZ_RCUY01000005.1"/>
</dbReference>
<dbReference type="Pfam" id="PF00480">
    <property type="entry name" value="ROK"/>
    <property type="match status" value="1"/>
</dbReference>
<dbReference type="Gene3D" id="1.10.10.10">
    <property type="entry name" value="Winged helix-like DNA-binding domain superfamily/Winged helix DNA-binding domain"/>
    <property type="match status" value="1"/>
</dbReference>
<evidence type="ECO:0000256" key="1">
    <source>
        <dbReference type="ARBA" id="ARBA00006479"/>
    </source>
</evidence>
<sequence length="383" mass="39155">MTQTHIDPGTSTWLRVQNDRTALHLLLTHGPLTRAQLGELSGMSKPTAGQMLARLEGAELIAPVGEVSGSRGPTAVSYGVRADRITGVAVSMHAGFLEAVLVDAIGTEHPIAKIPLAGRKRSPEGDIRAAIDAACAAAEVSVDAVAAVAVGVQAAVWRERDRLSLSDTLPGWPATGSRERIETALGIDITLENDVNLATMAERAAGAAQDASSFALLWLGEGLGVGVDLGGVLHRGAAGGAGEIGYLAATRPDTGEPADTTDLLGGPAVLELLGQSRTGDYAEAVQGLGENPAALEALADRVALALDPVLAVLDPALVVLGGPTGVAGGDAFATRVARGITSDAHPELAVRTSLTGPSAVLWGARQLLVDQIRQRLEARILVG</sequence>
<evidence type="ECO:0000313" key="3">
    <source>
        <dbReference type="EMBL" id="RLP82949.1"/>
    </source>
</evidence>
<dbReference type="InterPro" id="IPR043129">
    <property type="entry name" value="ATPase_NBD"/>
</dbReference>
<dbReference type="OrthoDB" id="3523179at2"/>
<comment type="caution">
    <text evidence="3">The sequence shown here is derived from an EMBL/GenBank/DDBJ whole genome shotgun (WGS) entry which is preliminary data.</text>
</comment>
<dbReference type="SUPFAM" id="SSF53067">
    <property type="entry name" value="Actin-like ATPase domain"/>
    <property type="match status" value="1"/>
</dbReference>
<evidence type="ECO:0000313" key="4">
    <source>
        <dbReference type="Proteomes" id="UP000269438"/>
    </source>
</evidence>
<name>A0A3L7AR32_9MICO</name>
<dbReference type="PANTHER" id="PTHR18964:SF149">
    <property type="entry name" value="BIFUNCTIONAL UDP-N-ACETYLGLUCOSAMINE 2-EPIMERASE_N-ACETYLMANNOSAMINE KINASE"/>
    <property type="match status" value="1"/>
</dbReference>
<dbReference type="InterPro" id="IPR036390">
    <property type="entry name" value="WH_DNA-bd_sf"/>
</dbReference>